<evidence type="ECO:0000256" key="4">
    <source>
        <dbReference type="ARBA" id="ARBA00022490"/>
    </source>
</evidence>
<comment type="function">
    <text evidence="7">Required for high-level Shh responses in the developing neural tube. Together with CDK20, controls the structure of the primary cilium by coordinating assembly of the ciliary membrane and axoneme, allowing GLI2 to be properly activated in response to Shh signaling.</text>
</comment>
<keyword evidence="5" id="KW-0969">Cilium</keyword>
<organism evidence="14 15">
    <name type="scientific">Larimichthys crocea</name>
    <name type="common">Large yellow croaker</name>
    <name type="synonym">Pseudosciaena crocea</name>
    <dbReference type="NCBI Taxonomy" id="215358"/>
    <lineage>
        <taxon>Eukaryota</taxon>
        <taxon>Metazoa</taxon>
        <taxon>Chordata</taxon>
        <taxon>Craniata</taxon>
        <taxon>Vertebrata</taxon>
        <taxon>Euteleostomi</taxon>
        <taxon>Actinopterygii</taxon>
        <taxon>Neopterygii</taxon>
        <taxon>Teleostei</taxon>
        <taxon>Neoteleostei</taxon>
        <taxon>Acanthomorphata</taxon>
        <taxon>Eupercaria</taxon>
        <taxon>Sciaenidae</taxon>
        <taxon>Larimichthys</taxon>
    </lineage>
</organism>
<evidence type="ECO:0000313" key="15">
    <source>
        <dbReference type="Proteomes" id="UP000424527"/>
    </source>
</evidence>
<evidence type="ECO:0000256" key="6">
    <source>
        <dbReference type="ARBA" id="ARBA00023273"/>
    </source>
</evidence>
<keyword evidence="4" id="KW-0963">Cytoplasm</keyword>
<evidence type="ECO:0000256" key="2">
    <source>
        <dbReference type="ARBA" id="ARBA00004496"/>
    </source>
</evidence>
<sequence>MSQLSSEDEAELQSLLKQLLRSINDRISGAPSTECAEEILLHLEETDKNFHNYEFVKYLRQYVETSLGTVVEEETKNLTRGDGQHAIGSGHDTLIHAVTRRTRDSSEYQQMMQTLKNTMIMVVESLINKFEEDQMRKEEMHREKQHSQSNSQYTDNCSDSDSSFNQSYAFIRQEQLQALAEKLDSSRPKEVRWEALQALCCAPPSDVLSCESWSSLRRNLCAALTDPDLSDNVLQFFAKSFSSSPLNVTREIYTSLAKSVESSFLSHKLSFPTGSAPVDINRPEISRLLKQIRLMNDFQKEVTTFWIRHPEKYMEEVIESTFSLLSFHHEHGSASSGSEKSLEPIHLLALLDIKATWFKKWMHGYYSRTVVLRLLERKYKSLIIAALQQCVHYSESCERLTNETTDPGSAEQQNSGSAQRSVYTGKELEYALFVHSLCVLGKVLIYTNGRKLFPIKVKKRKDPVSLTDLVVILINILYQHPKPPHGDPSHTDSLSPSGLAMEVLWMLCERTECATECLYQTPVIETLLAPVLALLSGQQAKLKSPAATLTLIADVLARVANTDRGLALFLYEKNVVGAHGERTFAAHVIVQFALRLLEKELSSQSESDASHALCGAFIFVCRQIYNTCEGLQVLRPYGLHKAVAAAWKKTSSLSERVPTPVPGATAVTSTQELQSMLIWEETLLDSLLNFAATPKGLLLLQQTGAINECVSYMFSRFTKKLQVSRCEKFGYGVMVTQVAATAPGAVALHSSGFVRAVVVELWSVLECGSEDVRVVRPKPTPMEPIDRSCLKSFLSLVNLLSSSQSVWELLGRQPLANKSEYTLREMPTSIPDLIDRLIAVNSDAKINSLFHYEQSHTFGLRLLSVLCCNLDSFLLLESQFNISSMLLQSQRENVTEPDASEGEFIIDSLSVERNHVLVRVSVVGGPSERKLPPRALQEGEDPYPWPMFSSHPLPHCYTLDPSKIHQNSQDSEISAFLASSKDSKNEESWMEMCRRQYCKVMTSKPNSLTGKVLADLLEKVVAHLSNSATECFFSPAQYKAEEKTAKSAALSSVEQLGISTCFRYGSYLKLLKEDAANELTLLMKHVKIFLSTQRVKTSSQLITQQDGYPGHDWLASTVFLIMAGDVDRSLSLLLNLSSLLTSAFIWPARIHASVHVPLEVAVSGIPPVYWCTAHYVEMLLKAEVPLVHSAFRMSGFTPSQMCLHWLTQCFWNYLDWTEICHYVSTCVLMGPDYQVYTCVAVFKHLQPDILQRTQTQELQVFLKEEPIRGFEVSNYLEFMEGLERSYRNIVLTDMKTISKPRRVTSKRFHFPSPRPTFLPLRAATHRTCVFTSCFPSLSSYPADGTDHGRERRHLNAIRGKMIQFVTTLFVRTVCLH</sequence>
<dbReference type="EMBL" id="REGW02000014">
    <property type="protein sequence ID" value="KAE8286602.1"/>
    <property type="molecule type" value="Genomic_DNA"/>
</dbReference>
<feature type="compositionally biased region" description="Basic and acidic residues" evidence="10">
    <location>
        <begin position="135"/>
        <end position="146"/>
    </location>
</feature>
<accession>A0A6G0I5T6</accession>
<keyword evidence="3" id="KW-0217">Developmental protein</keyword>
<evidence type="ECO:0000259" key="12">
    <source>
        <dbReference type="Pfam" id="PF23431"/>
    </source>
</evidence>
<dbReference type="Pfam" id="PF23440">
    <property type="entry name" value="BROMI_C"/>
    <property type="match status" value="1"/>
</dbReference>
<evidence type="ECO:0000259" key="11">
    <source>
        <dbReference type="Pfam" id="PF14961"/>
    </source>
</evidence>
<evidence type="ECO:0000256" key="5">
    <source>
        <dbReference type="ARBA" id="ARBA00023069"/>
    </source>
</evidence>
<dbReference type="GO" id="GO:0005929">
    <property type="term" value="C:cilium"/>
    <property type="evidence" value="ECO:0007669"/>
    <property type="project" value="UniProtKB-SubCell"/>
</dbReference>
<evidence type="ECO:0000256" key="1">
    <source>
        <dbReference type="ARBA" id="ARBA00004138"/>
    </source>
</evidence>
<comment type="subcellular location">
    <subcellularLocation>
        <location evidence="1">Cell projection</location>
        <location evidence="1">Cilium</location>
    </subcellularLocation>
    <subcellularLocation>
        <location evidence="2">Cytoplasm</location>
    </subcellularLocation>
</comment>
<evidence type="ECO:0000256" key="9">
    <source>
        <dbReference type="ARBA" id="ARBA00075916"/>
    </source>
</evidence>
<dbReference type="Pfam" id="PF14961">
    <property type="entry name" value="BROMI"/>
    <property type="match status" value="1"/>
</dbReference>
<evidence type="ECO:0000256" key="10">
    <source>
        <dbReference type="SAM" id="MobiDB-lite"/>
    </source>
</evidence>
<dbReference type="GO" id="GO:1905515">
    <property type="term" value="P:non-motile cilium assembly"/>
    <property type="evidence" value="ECO:0007669"/>
    <property type="project" value="TreeGrafter"/>
</dbReference>
<evidence type="ECO:0000313" key="14">
    <source>
        <dbReference type="EMBL" id="KAE8286602.1"/>
    </source>
</evidence>
<protein>
    <recommendedName>
        <fullName evidence="8">Protein broad-minded</fullName>
    </recommendedName>
    <alternativeName>
        <fullName evidence="9">TBC1 domain family member 32</fullName>
    </alternativeName>
</protein>
<feature type="domain" description="BROMI N-terminal" evidence="12">
    <location>
        <begin position="12"/>
        <end position="139"/>
    </location>
</feature>
<evidence type="ECO:0000256" key="7">
    <source>
        <dbReference type="ARBA" id="ARBA00054310"/>
    </source>
</evidence>
<dbReference type="GO" id="GO:0005737">
    <property type="term" value="C:cytoplasm"/>
    <property type="evidence" value="ECO:0007669"/>
    <property type="project" value="UniProtKB-SubCell"/>
</dbReference>
<dbReference type="InterPro" id="IPR039156">
    <property type="entry name" value="PHAF1/BROMI"/>
</dbReference>
<dbReference type="Proteomes" id="UP000424527">
    <property type="component" value="Unassembled WGS sequence"/>
</dbReference>
<feature type="region of interest" description="Disordered" evidence="10">
    <location>
        <begin position="135"/>
        <end position="160"/>
    </location>
</feature>
<proteinExistence type="predicted"/>
<evidence type="ECO:0000259" key="13">
    <source>
        <dbReference type="Pfam" id="PF23440"/>
    </source>
</evidence>
<dbReference type="InterPro" id="IPR032735">
    <property type="entry name" value="BROMI_M"/>
</dbReference>
<dbReference type="Pfam" id="PF23431">
    <property type="entry name" value="BROMI_N"/>
    <property type="match status" value="1"/>
</dbReference>
<dbReference type="InterPro" id="IPR055392">
    <property type="entry name" value="BROMI_C"/>
</dbReference>
<dbReference type="InterPro" id="IPR035969">
    <property type="entry name" value="Rab-GAP_TBC_sf"/>
</dbReference>
<dbReference type="FunFam" id="1.10.472.80:FF:000031">
    <property type="entry name" value="TBC1 domain family, member 32"/>
    <property type="match status" value="1"/>
</dbReference>
<feature type="compositionally biased region" description="Polar residues" evidence="10">
    <location>
        <begin position="147"/>
        <end position="160"/>
    </location>
</feature>
<dbReference type="Gene3D" id="1.10.472.80">
    <property type="entry name" value="Ypt/Rab-GAP domain of gyp1p, domain 3"/>
    <property type="match status" value="1"/>
</dbReference>
<dbReference type="PANTHER" id="PTHR13465">
    <property type="entry name" value="UPF0183 PROTEIN"/>
    <property type="match status" value="1"/>
</dbReference>
<evidence type="ECO:0000256" key="8">
    <source>
        <dbReference type="ARBA" id="ARBA00067690"/>
    </source>
</evidence>
<feature type="domain" description="BROMI C-terminal Rab TBC-like" evidence="13">
    <location>
        <begin position="866"/>
        <end position="1297"/>
    </location>
</feature>
<feature type="domain" description="BROMI middle region" evidence="11">
    <location>
        <begin position="174"/>
        <end position="848"/>
    </location>
</feature>
<evidence type="ECO:0000256" key="3">
    <source>
        <dbReference type="ARBA" id="ARBA00022473"/>
    </source>
</evidence>
<name>A0A6G0I5T6_LARCR</name>
<keyword evidence="15" id="KW-1185">Reference proteome</keyword>
<dbReference type="SUPFAM" id="SSF47923">
    <property type="entry name" value="Ypt/Rab-GAP domain of gyp1p"/>
    <property type="match status" value="1"/>
</dbReference>
<keyword evidence="6" id="KW-0966">Cell projection</keyword>
<dbReference type="PANTHER" id="PTHR13465:SF3">
    <property type="entry name" value="PROTEIN BROAD-MINDED"/>
    <property type="match status" value="1"/>
</dbReference>
<gene>
    <name evidence="14" type="ORF">D5F01_LYC14543</name>
</gene>
<reference evidence="14 15" key="1">
    <citation type="submission" date="2019-07" db="EMBL/GenBank/DDBJ databases">
        <title>Chromosome genome assembly for large yellow croaker.</title>
        <authorList>
            <person name="Xiao S."/>
        </authorList>
    </citation>
    <scope>NUCLEOTIDE SEQUENCE [LARGE SCALE GENOMIC DNA]</scope>
    <source>
        <strain evidence="14">JMULYC20181020</strain>
        <tissue evidence="14">Muscle</tissue>
    </source>
</reference>
<comment type="caution">
    <text evidence="14">The sequence shown here is derived from an EMBL/GenBank/DDBJ whole genome shotgun (WGS) entry which is preliminary data.</text>
</comment>
<dbReference type="InterPro" id="IPR055391">
    <property type="entry name" value="BROMI_N"/>
</dbReference>